<gene>
    <name evidence="3" type="ORF">FHX73_112465</name>
</gene>
<evidence type="ECO:0000313" key="4">
    <source>
        <dbReference type="Proteomes" id="UP000317940"/>
    </source>
</evidence>
<dbReference type="PANTHER" id="PTHR32022:SF10">
    <property type="entry name" value="D-GLUTAMATE CYCLASE, MITOCHONDRIAL"/>
    <property type="match status" value="1"/>
</dbReference>
<comment type="caution">
    <text evidence="3">The sequence shown here is derived from an EMBL/GenBank/DDBJ whole genome shotgun (WGS) entry which is preliminary data.</text>
</comment>
<dbReference type="Gene3D" id="3.40.1640.10">
    <property type="entry name" value="PSTPO5379-like"/>
    <property type="match status" value="1"/>
</dbReference>
<dbReference type="GO" id="GO:0016829">
    <property type="term" value="F:lyase activity"/>
    <property type="evidence" value="ECO:0007669"/>
    <property type="project" value="UniProtKB-KW"/>
</dbReference>
<keyword evidence="2" id="KW-0456">Lyase</keyword>
<evidence type="ECO:0000313" key="3">
    <source>
        <dbReference type="EMBL" id="TWF98644.1"/>
    </source>
</evidence>
<keyword evidence="4" id="KW-1185">Reference proteome</keyword>
<sequence length="356" mass="37992">MVQPALRAQVAIGGTTVTCLPDGEAWLNPAAFFPASVPDGCVTHSEFLDERGVVPGERRGVPDPGRPRPRTRMSEAENLGITAVAVRASGGAVDRERMRWTPARARAEFRAGLSVPTAGLAPGYVQANLLVVPADWAADFRLFAARNPRPCPVLEEAAPGAWHSRLAPGADLRTDLPGYQVWVDGELVDEPDSVTEPELARARTGELVCFLIGCSFTFEAALLAAGVPLRHLEQGRNVAMYVTDRWCRPAGRVRGRLVVSMRPVPVGLVATARAVSGRMARMHGAPVHVGDPAELGIADLGRPDYGDAVAVAPGEVPVFWACGVTAQQAVIGSRPPFAITHAPGRMFITDRRESEL</sequence>
<dbReference type="InterPro" id="IPR038021">
    <property type="entry name" value="Putative_hydro-lyase"/>
</dbReference>
<dbReference type="EMBL" id="VIWT01000001">
    <property type="protein sequence ID" value="TWF98644.1"/>
    <property type="molecule type" value="Genomic_DNA"/>
</dbReference>
<dbReference type="AlphaFoldDB" id="A0A561UH15"/>
<dbReference type="SUPFAM" id="SSF160920">
    <property type="entry name" value="PSTPO5379-like"/>
    <property type="match status" value="1"/>
</dbReference>
<dbReference type="Pfam" id="PF07286">
    <property type="entry name" value="D-Glu_cyclase"/>
    <property type="match status" value="1"/>
</dbReference>
<proteinExistence type="inferred from homology"/>
<dbReference type="Gene3D" id="3.30.2040.10">
    <property type="entry name" value="PSTPO5379-like domain"/>
    <property type="match status" value="1"/>
</dbReference>
<evidence type="ECO:0000256" key="1">
    <source>
        <dbReference type="ARBA" id="ARBA00007896"/>
    </source>
</evidence>
<organism evidence="3 4">
    <name type="scientific">Kitasatospora viridis</name>
    <dbReference type="NCBI Taxonomy" id="281105"/>
    <lineage>
        <taxon>Bacteria</taxon>
        <taxon>Bacillati</taxon>
        <taxon>Actinomycetota</taxon>
        <taxon>Actinomycetes</taxon>
        <taxon>Kitasatosporales</taxon>
        <taxon>Streptomycetaceae</taxon>
        <taxon>Kitasatospora</taxon>
    </lineage>
</organism>
<comment type="similarity">
    <text evidence="1">Belongs to the D-glutamate cyclase family.</text>
</comment>
<evidence type="ECO:0000256" key="2">
    <source>
        <dbReference type="ARBA" id="ARBA00023239"/>
    </source>
</evidence>
<dbReference type="Proteomes" id="UP000317940">
    <property type="component" value="Unassembled WGS sequence"/>
</dbReference>
<reference evidence="3 4" key="1">
    <citation type="submission" date="2019-06" db="EMBL/GenBank/DDBJ databases">
        <title>Sequencing the genomes of 1000 actinobacteria strains.</title>
        <authorList>
            <person name="Klenk H.-P."/>
        </authorList>
    </citation>
    <scope>NUCLEOTIDE SEQUENCE [LARGE SCALE GENOMIC DNA]</scope>
    <source>
        <strain evidence="3 4">DSM 44826</strain>
    </source>
</reference>
<dbReference type="NCBIfam" id="NF003969">
    <property type="entry name" value="PRK05463.1"/>
    <property type="match status" value="1"/>
</dbReference>
<dbReference type="PANTHER" id="PTHR32022">
    <property type="entry name" value="D-GLUTAMATE CYCLASE, MITOCHONDRIAL"/>
    <property type="match status" value="1"/>
</dbReference>
<accession>A0A561UH15</accession>
<protein>
    <submittedName>
        <fullName evidence="3">Uncharacterized protein YcsI (UPF0317 family)</fullName>
    </submittedName>
</protein>
<name>A0A561UH15_9ACTN</name>
<dbReference type="InterPro" id="IPR009906">
    <property type="entry name" value="D-Glu_cyclase"/>
</dbReference>
<dbReference type="FunFam" id="3.30.2040.10:FF:000001">
    <property type="entry name" value="D-glutamate cyclase, mitochondrial"/>
    <property type="match status" value="1"/>
</dbReference>